<protein>
    <recommendedName>
        <fullName evidence="2">Integrase catalytic domain-containing protein</fullName>
    </recommendedName>
</protein>
<feature type="region of interest" description="Disordered" evidence="1">
    <location>
        <begin position="1"/>
        <end position="26"/>
    </location>
</feature>
<dbReference type="InterPro" id="IPR012337">
    <property type="entry name" value="RNaseH-like_sf"/>
</dbReference>
<evidence type="ECO:0000313" key="3">
    <source>
        <dbReference type="EMBL" id="SPC80384.1"/>
    </source>
</evidence>
<dbReference type="Gene3D" id="3.30.420.10">
    <property type="entry name" value="Ribonuclease H-like superfamily/Ribonuclease H"/>
    <property type="match status" value="1"/>
</dbReference>
<dbReference type="InterPro" id="IPR001584">
    <property type="entry name" value="Integrase_cat-core"/>
</dbReference>
<proteinExistence type="predicted"/>
<reference evidence="3" key="1">
    <citation type="submission" date="2018-02" db="EMBL/GenBank/DDBJ databases">
        <authorList>
            <person name="Cohen D.B."/>
            <person name="Kent A.D."/>
        </authorList>
    </citation>
    <scope>NUCLEOTIDE SEQUENCE</scope>
</reference>
<dbReference type="AlphaFoldDB" id="A0A2N9F0R5"/>
<gene>
    <name evidence="3" type="ORF">FSB_LOCUS8266</name>
</gene>
<dbReference type="EMBL" id="OIVN01000446">
    <property type="protein sequence ID" value="SPC80384.1"/>
    <property type="molecule type" value="Genomic_DNA"/>
</dbReference>
<dbReference type="SUPFAM" id="SSF53098">
    <property type="entry name" value="Ribonuclease H-like"/>
    <property type="match status" value="1"/>
</dbReference>
<dbReference type="GO" id="GO:0003676">
    <property type="term" value="F:nucleic acid binding"/>
    <property type="evidence" value="ECO:0007669"/>
    <property type="project" value="InterPro"/>
</dbReference>
<dbReference type="GO" id="GO:0015074">
    <property type="term" value="P:DNA integration"/>
    <property type="evidence" value="ECO:0007669"/>
    <property type="project" value="InterPro"/>
</dbReference>
<evidence type="ECO:0000256" key="1">
    <source>
        <dbReference type="SAM" id="MobiDB-lite"/>
    </source>
</evidence>
<organism evidence="3">
    <name type="scientific">Fagus sylvatica</name>
    <name type="common">Beechnut</name>
    <dbReference type="NCBI Taxonomy" id="28930"/>
    <lineage>
        <taxon>Eukaryota</taxon>
        <taxon>Viridiplantae</taxon>
        <taxon>Streptophyta</taxon>
        <taxon>Embryophyta</taxon>
        <taxon>Tracheophyta</taxon>
        <taxon>Spermatophyta</taxon>
        <taxon>Magnoliopsida</taxon>
        <taxon>eudicotyledons</taxon>
        <taxon>Gunneridae</taxon>
        <taxon>Pentapetalae</taxon>
        <taxon>rosids</taxon>
        <taxon>fabids</taxon>
        <taxon>Fagales</taxon>
        <taxon>Fagaceae</taxon>
        <taxon>Fagus</taxon>
    </lineage>
</organism>
<dbReference type="PROSITE" id="PS50994">
    <property type="entry name" value="INTEGRASE"/>
    <property type="match status" value="1"/>
</dbReference>
<name>A0A2N9F0R5_FAGSY</name>
<accession>A0A2N9F0R5</accession>
<feature type="domain" description="Integrase catalytic" evidence="2">
    <location>
        <begin position="92"/>
        <end position="129"/>
    </location>
</feature>
<sequence>MFSKKFTKGYAKTTQEPDRCPKRSLGQDIIGHPYKWTPISSSNIETNASDSPTCFHSPSEELTPMTAPWPFTQWGLDIMGPFPNGRFICRFGIPRVVVSDNGKQFDNPRFRQFSKELGIHNHYSSPGHP</sequence>
<evidence type="ECO:0000259" key="2">
    <source>
        <dbReference type="PROSITE" id="PS50994"/>
    </source>
</evidence>
<dbReference type="InterPro" id="IPR036397">
    <property type="entry name" value="RNaseH_sf"/>
</dbReference>